<dbReference type="OrthoDB" id="7608935at2759"/>
<feature type="compositionally biased region" description="Basic and acidic residues" evidence="1">
    <location>
        <begin position="30"/>
        <end position="48"/>
    </location>
</feature>
<name>B4QNB5_DROSI</name>
<evidence type="ECO:0000313" key="2">
    <source>
        <dbReference type="EMBL" id="EDX10785.1"/>
    </source>
</evidence>
<dbReference type="STRING" id="7240.B4QNB5"/>
<dbReference type="HOGENOM" id="CLU_2225891_0_0_1"/>
<organism evidence="2 3">
    <name type="scientific">Drosophila simulans</name>
    <name type="common">Fruit fly</name>
    <dbReference type="NCBI Taxonomy" id="7240"/>
    <lineage>
        <taxon>Eukaryota</taxon>
        <taxon>Metazoa</taxon>
        <taxon>Ecdysozoa</taxon>
        <taxon>Arthropoda</taxon>
        <taxon>Hexapoda</taxon>
        <taxon>Insecta</taxon>
        <taxon>Pterygota</taxon>
        <taxon>Neoptera</taxon>
        <taxon>Endopterygota</taxon>
        <taxon>Diptera</taxon>
        <taxon>Brachycera</taxon>
        <taxon>Muscomorpha</taxon>
        <taxon>Ephydroidea</taxon>
        <taxon>Drosophilidae</taxon>
        <taxon>Drosophila</taxon>
        <taxon>Sophophora</taxon>
    </lineage>
</organism>
<proteinExistence type="predicted"/>
<accession>B4QNB5</accession>
<dbReference type="EMBL" id="CM000363">
    <property type="protein sequence ID" value="EDX10785.1"/>
    <property type="molecule type" value="Genomic_DNA"/>
</dbReference>
<dbReference type="OMA" id="NNKQKPR"/>
<reference evidence="2 3" key="1">
    <citation type="journal article" date="2007" name="Nature">
        <title>Evolution of genes and genomes on the Drosophila phylogeny.</title>
        <authorList>
            <consortium name="Drosophila 12 Genomes Consortium"/>
            <person name="Clark A.G."/>
            <person name="Eisen M.B."/>
            <person name="Smith D.R."/>
            <person name="Bergman C.M."/>
            <person name="Oliver B."/>
            <person name="Markow T.A."/>
            <person name="Kaufman T.C."/>
            <person name="Kellis M."/>
            <person name="Gelbart W."/>
            <person name="Iyer V.N."/>
            <person name="Pollard D.A."/>
            <person name="Sackton T.B."/>
            <person name="Larracuente A.M."/>
            <person name="Singh N.D."/>
            <person name="Abad J.P."/>
            <person name="Abt D.N."/>
            <person name="Adryan B."/>
            <person name="Aguade M."/>
            <person name="Akashi H."/>
            <person name="Anderson W.W."/>
            <person name="Aquadro C.F."/>
            <person name="Ardell D.H."/>
            <person name="Arguello R."/>
            <person name="Artieri C.G."/>
            <person name="Barbash D.A."/>
            <person name="Barker D."/>
            <person name="Barsanti P."/>
            <person name="Batterham P."/>
            <person name="Batzoglou S."/>
            <person name="Begun D."/>
            <person name="Bhutkar A."/>
            <person name="Blanco E."/>
            <person name="Bosak S.A."/>
            <person name="Bradley R.K."/>
            <person name="Brand A.D."/>
            <person name="Brent M.R."/>
            <person name="Brooks A.N."/>
            <person name="Brown R.H."/>
            <person name="Butlin R.K."/>
            <person name="Caggese C."/>
            <person name="Calvi B.R."/>
            <person name="Bernardo de Carvalho A."/>
            <person name="Caspi A."/>
            <person name="Castrezana S."/>
            <person name="Celniker S.E."/>
            <person name="Chang J.L."/>
            <person name="Chapple C."/>
            <person name="Chatterji S."/>
            <person name="Chinwalla A."/>
            <person name="Civetta A."/>
            <person name="Clifton S.W."/>
            <person name="Comeron J.M."/>
            <person name="Costello J.C."/>
            <person name="Coyne J.A."/>
            <person name="Daub J."/>
            <person name="David R.G."/>
            <person name="Delcher A.L."/>
            <person name="Delehaunty K."/>
            <person name="Do C.B."/>
            <person name="Ebling H."/>
            <person name="Edwards K."/>
            <person name="Eickbush T."/>
            <person name="Evans J.D."/>
            <person name="Filipski A."/>
            <person name="Findeiss S."/>
            <person name="Freyhult E."/>
            <person name="Fulton L."/>
            <person name="Fulton R."/>
            <person name="Garcia A.C."/>
            <person name="Gardiner A."/>
            <person name="Garfield D.A."/>
            <person name="Garvin B.E."/>
            <person name="Gibson G."/>
            <person name="Gilbert D."/>
            <person name="Gnerre S."/>
            <person name="Godfrey J."/>
            <person name="Good R."/>
            <person name="Gotea V."/>
            <person name="Gravely B."/>
            <person name="Greenberg A.J."/>
            <person name="Griffiths-Jones S."/>
            <person name="Gross S."/>
            <person name="Guigo R."/>
            <person name="Gustafson E.A."/>
            <person name="Haerty W."/>
            <person name="Hahn M.W."/>
            <person name="Halligan D.L."/>
            <person name="Halpern A.L."/>
            <person name="Halter G.M."/>
            <person name="Han M.V."/>
            <person name="Heger A."/>
            <person name="Hillier L."/>
            <person name="Hinrichs A.S."/>
            <person name="Holmes I."/>
            <person name="Hoskins R.A."/>
            <person name="Hubisz M.J."/>
            <person name="Hultmark D."/>
            <person name="Huntley M.A."/>
            <person name="Jaffe D.B."/>
            <person name="Jagadeeshan S."/>
            <person name="Jeck W.R."/>
            <person name="Johnson J."/>
            <person name="Jones C.D."/>
            <person name="Jordan W.C."/>
            <person name="Karpen G.H."/>
            <person name="Kataoka E."/>
            <person name="Keightley P.D."/>
            <person name="Kheradpour P."/>
            <person name="Kirkness E.F."/>
            <person name="Koerich L.B."/>
            <person name="Kristiansen K."/>
            <person name="Kudrna D."/>
            <person name="Kulathinal R.J."/>
            <person name="Kumar S."/>
            <person name="Kwok R."/>
            <person name="Lander E."/>
            <person name="Langley C.H."/>
            <person name="Lapoint R."/>
            <person name="Lazzaro B.P."/>
            <person name="Lee S.J."/>
            <person name="Levesque L."/>
            <person name="Li R."/>
            <person name="Lin C.F."/>
            <person name="Lin M.F."/>
            <person name="Lindblad-Toh K."/>
            <person name="Llopart A."/>
            <person name="Long M."/>
            <person name="Low L."/>
            <person name="Lozovsky E."/>
            <person name="Lu J."/>
            <person name="Luo M."/>
            <person name="Machado C.A."/>
            <person name="Makalowski W."/>
            <person name="Marzo M."/>
            <person name="Matsuda M."/>
            <person name="Matzkin L."/>
            <person name="McAllister B."/>
            <person name="McBride C.S."/>
            <person name="McKernan B."/>
            <person name="McKernan K."/>
            <person name="Mendez-Lago M."/>
            <person name="Minx P."/>
            <person name="Mollenhauer M.U."/>
            <person name="Montooth K."/>
            <person name="Mount S.M."/>
            <person name="Mu X."/>
            <person name="Myers E."/>
            <person name="Negre B."/>
            <person name="Newfeld S."/>
            <person name="Nielsen R."/>
            <person name="Noor M.A."/>
            <person name="O'Grady P."/>
            <person name="Pachter L."/>
            <person name="Papaceit M."/>
            <person name="Parisi M.J."/>
            <person name="Parisi M."/>
            <person name="Parts L."/>
            <person name="Pedersen J.S."/>
            <person name="Pesole G."/>
            <person name="Phillippy A.M."/>
            <person name="Ponting C.P."/>
            <person name="Pop M."/>
            <person name="Porcelli D."/>
            <person name="Powell J.R."/>
            <person name="Prohaska S."/>
            <person name="Pruitt K."/>
            <person name="Puig M."/>
            <person name="Quesneville H."/>
            <person name="Ram K.R."/>
            <person name="Rand D."/>
            <person name="Rasmussen M.D."/>
            <person name="Reed L.K."/>
            <person name="Reenan R."/>
            <person name="Reily A."/>
            <person name="Remington K.A."/>
            <person name="Rieger T.T."/>
            <person name="Ritchie M.G."/>
            <person name="Robin C."/>
            <person name="Rogers Y.H."/>
            <person name="Rohde C."/>
            <person name="Rozas J."/>
            <person name="Rubenfield M.J."/>
            <person name="Ruiz A."/>
            <person name="Russo S."/>
            <person name="Salzberg S.L."/>
            <person name="Sanchez-Gracia A."/>
            <person name="Saranga D.J."/>
            <person name="Sato H."/>
            <person name="Schaeffer S.W."/>
            <person name="Schatz M.C."/>
            <person name="Schlenke T."/>
            <person name="Schwartz R."/>
            <person name="Segarra C."/>
            <person name="Singh R.S."/>
            <person name="Sirot L."/>
            <person name="Sirota M."/>
            <person name="Sisneros N.B."/>
            <person name="Smith C.D."/>
            <person name="Smith T.F."/>
            <person name="Spieth J."/>
            <person name="Stage D.E."/>
            <person name="Stark A."/>
            <person name="Stephan W."/>
            <person name="Strausberg R.L."/>
            <person name="Strempel S."/>
            <person name="Sturgill D."/>
            <person name="Sutton G."/>
            <person name="Sutton G.G."/>
            <person name="Tao W."/>
            <person name="Teichmann S."/>
            <person name="Tobari Y.N."/>
            <person name="Tomimura Y."/>
            <person name="Tsolas J.M."/>
            <person name="Valente V.L."/>
            <person name="Venter E."/>
            <person name="Venter J.C."/>
            <person name="Vicario S."/>
            <person name="Vieira F.G."/>
            <person name="Vilella A.J."/>
            <person name="Villasante A."/>
            <person name="Walenz B."/>
            <person name="Wang J."/>
            <person name="Wasserman M."/>
            <person name="Watts T."/>
            <person name="Wilson D."/>
            <person name="Wilson R.K."/>
            <person name="Wing R.A."/>
            <person name="Wolfner M.F."/>
            <person name="Wong A."/>
            <person name="Wong G.K."/>
            <person name="Wu C.I."/>
            <person name="Wu G."/>
            <person name="Yamamoto D."/>
            <person name="Yang H.P."/>
            <person name="Yang S.P."/>
            <person name="Yorke J.A."/>
            <person name="Yoshida K."/>
            <person name="Zdobnov E."/>
            <person name="Zhang P."/>
            <person name="Zhang Y."/>
            <person name="Zimin A.V."/>
            <person name="Baldwin J."/>
            <person name="Abdouelleil A."/>
            <person name="Abdulkadir J."/>
            <person name="Abebe A."/>
            <person name="Abera B."/>
            <person name="Abreu J."/>
            <person name="Acer S.C."/>
            <person name="Aftuck L."/>
            <person name="Alexander A."/>
            <person name="An P."/>
            <person name="Anderson E."/>
            <person name="Anderson S."/>
            <person name="Arachi H."/>
            <person name="Azer M."/>
            <person name="Bachantsang P."/>
            <person name="Barry A."/>
            <person name="Bayul T."/>
            <person name="Berlin A."/>
            <person name="Bessette D."/>
            <person name="Bloom T."/>
            <person name="Blye J."/>
            <person name="Boguslavskiy L."/>
            <person name="Bonnet C."/>
            <person name="Boukhgalter B."/>
            <person name="Bourzgui I."/>
            <person name="Brown A."/>
            <person name="Cahill P."/>
            <person name="Channer S."/>
            <person name="Cheshatsang Y."/>
            <person name="Chuda L."/>
            <person name="Citroen M."/>
            <person name="Collymore A."/>
            <person name="Cooke P."/>
            <person name="Costello M."/>
            <person name="D'Aco K."/>
            <person name="Daza R."/>
            <person name="De Haan G."/>
            <person name="DeGray S."/>
            <person name="DeMaso C."/>
            <person name="Dhargay N."/>
            <person name="Dooley K."/>
            <person name="Dooley E."/>
            <person name="Doricent M."/>
            <person name="Dorje P."/>
            <person name="Dorjee K."/>
            <person name="Dupes A."/>
            <person name="Elong R."/>
            <person name="Falk J."/>
            <person name="Farina A."/>
            <person name="Faro S."/>
            <person name="Ferguson D."/>
            <person name="Fisher S."/>
            <person name="Foley C.D."/>
            <person name="Franke A."/>
            <person name="Friedrich D."/>
            <person name="Gadbois L."/>
            <person name="Gearin G."/>
            <person name="Gearin C.R."/>
            <person name="Giannoukos G."/>
            <person name="Goode T."/>
            <person name="Graham J."/>
            <person name="Grandbois E."/>
            <person name="Grewal S."/>
            <person name="Gyaltsen K."/>
            <person name="Hafez N."/>
            <person name="Hagos B."/>
            <person name="Hall J."/>
            <person name="Henson C."/>
            <person name="Hollinger A."/>
            <person name="Honan T."/>
            <person name="Huard M.D."/>
            <person name="Hughes L."/>
            <person name="Hurhula B."/>
            <person name="Husby M.E."/>
            <person name="Kamat A."/>
            <person name="Kanga B."/>
            <person name="Kashin S."/>
            <person name="Khazanovich D."/>
            <person name="Kisner P."/>
            <person name="Lance K."/>
            <person name="Lara M."/>
            <person name="Lee W."/>
            <person name="Lennon N."/>
            <person name="Letendre F."/>
            <person name="LeVine R."/>
            <person name="Lipovsky A."/>
            <person name="Liu X."/>
            <person name="Liu J."/>
            <person name="Liu S."/>
            <person name="Lokyitsang T."/>
            <person name="Lokyitsang Y."/>
            <person name="Lubonja R."/>
            <person name="Lui A."/>
            <person name="MacDonald P."/>
            <person name="Magnisalis V."/>
            <person name="Maru K."/>
            <person name="Matthews C."/>
            <person name="McCusker W."/>
            <person name="McDonough S."/>
            <person name="Mehta T."/>
            <person name="Meldrim J."/>
            <person name="Meneus L."/>
            <person name="Mihai O."/>
            <person name="Mihalev A."/>
            <person name="Mihova T."/>
            <person name="Mittelman R."/>
            <person name="Mlenga V."/>
            <person name="Montmayeur A."/>
            <person name="Mulrain L."/>
            <person name="Navidi A."/>
            <person name="Naylor J."/>
            <person name="Negash T."/>
            <person name="Nguyen T."/>
            <person name="Nguyen N."/>
            <person name="Nicol R."/>
            <person name="Norbu C."/>
            <person name="Norbu N."/>
            <person name="Novod N."/>
            <person name="O'Neill B."/>
            <person name="Osman S."/>
            <person name="Markiewicz E."/>
            <person name="Oyono O.L."/>
            <person name="Patti C."/>
            <person name="Phunkhang P."/>
            <person name="Pierre F."/>
            <person name="Priest M."/>
            <person name="Raghuraman S."/>
            <person name="Rege F."/>
            <person name="Reyes R."/>
            <person name="Rise C."/>
            <person name="Rogov P."/>
            <person name="Ross K."/>
            <person name="Ryan E."/>
            <person name="Settipalli S."/>
            <person name="Shea T."/>
            <person name="Sherpa N."/>
            <person name="Shi L."/>
            <person name="Shih D."/>
            <person name="Sparrow T."/>
            <person name="Spaulding J."/>
            <person name="Stalker J."/>
            <person name="Stange-Thomann N."/>
            <person name="Stavropoulos S."/>
            <person name="Stone C."/>
            <person name="Strader C."/>
            <person name="Tesfaye S."/>
            <person name="Thomson T."/>
            <person name="Thoulutsang Y."/>
            <person name="Thoulutsang D."/>
            <person name="Topham K."/>
            <person name="Topping I."/>
            <person name="Tsamla T."/>
            <person name="Vassiliev H."/>
            <person name="Vo A."/>
            <person name="Wangchuk T."/>
            <person name="Wangdi T."/>
            <person name="Weiand M."/>
            <person name="Wilkinson J."/>
            <person name="Wilson A."/>
            <person name="Yadav S."/>
            <person name="Young G."/>
            <person name="Yu Q."/>
            <person name="Zembek L."/>
            <person name="Zhong D."/>
            <person name="Zimmer A."/>
            <person name="Zwirko Z."/>
            <person name="Jaffe D.B."/>
            <person name="Alvarez P."/>
            <person name="Brockman W."/>
            <person name="Butler J."/>
            <person name="Chin C."/>
            <person name="Gnerre S."/>
            <person name="Grabherr M."/>
            <person name="Kleber M."/>
            <person name="Mauceli E."/>
            <person name="MacCallum I."/>
        </authorList>
    </citation>
    <scope>NUCLEOTIDE SEQUENCE [LARGE SCALE GENOMIC DNA]</scope>
    <source>
        <strain evidence="3">white501</strain>
    </source>
</reference>
<sequence>MSDLEEMDSERLNELESILYAAIHYSDGFDEHTAMDQPAKESTSDQDARSMPPPPQQKHPIPGQRFVSGTRVINNNKQKPRYWTDGSAAVGQGQVVQAEEQQATTNKTMPASSFVVFQYRTIS</sequence>
<dbReference type="GO" id="GO:0051607">
    <property type="term" value="P:defense response to virus"/>
    <property type="evidence" value="ECO:0007669"/>
    <property type="project" value="EnsemblMetazoa"/>
</dbReference>
<dbReference type="AlphaFoldDB" id="B4QNB5"/>
<protein>
    <submittedName>
        <fullName evidence="2">GD14668</fullName>
    </submittedName>
</protein>
<evidence type="ECO:0000256" key="1">
    <source>
        <dbReference type="SAM" id="MobiDB-lite"/>
    </source>
</evidence>
<evidence type="ECO:0000313" key="3">
    <source>
        <dbReference type="Proteomes" id="UP000000304"/>
    </source>
</evidence>
<keyword evidence="3" id="KW-1185">Reference proteome</keyword>
<feature type="region of interest" description="Disordered" evidence="1">
    <location>
        <begin position="30"/>
        <end position="70"/>
    </location>
</feature>
<dbReference type="Proteomes" id="UP000000304">
    <property type="component" value="Chromosome 3L"/>
</dbReference>
<dbReference type="PhylomeDB" id="B4QNB5"/>
<gene>
    <name evidence="2" type="primary">Dsim\GD14668</name>
    <name evidence="2" type="ORF">Dsim_GD14668</name>
</gene>